<evidence type="ECO:0000259" key="5">
    <source>
        <dbReference type="Pfam" id="PF17678"/>
    </source>
</evidence>
<dbReference type="Pfam" id="PF07971">
    <property type="entry name" value="Glyco_hydro_92"/>
    <property type="match status" value="1"/>
</dbReference>
<dbReference type="InterPro" id="IPR050883">
    <property type="entry name" value="PNGase"/>
</dbReference>
<dbReference type="Gene3D" id="2.70.98.10">
    <property type="match status" value="1"/>
</dbReference>
<dbReference type="Gene3D" id="1.20.1050.60">
    <property type="entry name" value="alpha-1,2-mannosidase"/>
    <property type="match status" value="1"/>
</dbReference>
<protein>
    <submittedName>
        <fullName evidence="6">GH92 family glycosyl hydrolase</fullName>
        <ecNumber evidence="6">3.2.1.-</ecNumber>
    </submittedName>
</protein>
<dbReference type="SUPFAM" id="SSF48208">
    <property type="entry name" value="Six-hairpin glycosidases"/>
    <property type="match status" value="1"/>
</dbReference>
<feature type="domain" description="Glycosyl hydrolase family 92" evidence="4">
    <location>
        <begin position="248"/>
        <end position="725"/>
    </location>
</feature>
<dbReference type="Gene3D" id="1.20.1610.10">
    <property type="entry name" value="alpha-1,2-mannosidases domains"/>
    <property type="match status" value="1"/>
</dbReference>
<dbReference type="GO" id="GO:0006516">
    <property type="term" value="P:glycoprotein catabolic process"/>
    <property type="evidence" value="ECO:0007669"/>
    <property type="project" value="TreeGrafter"/>
</dbReference>
<dbReference type="Gene3D" id="3.30.2080.10">
    <property type="entry name" value="GH92 mannosidase domain"/>
    <property type="match status" value="1"/>
</dbReference>
<proteinExistence type="predicted"/>
<feature type="domain" description="Glycosyl hydrolase family 92 N-terminal" evidence="5">
    <location>
        <begin position="28"/>
        <end position="211"/>
    </location>
</feature>
<dbReference type="InterPro" id="IPR008928">
    <property type="entry name" value="6-hairpin_glycosidase_sf"/>
</dbReference>
<dbReference type="EMBL" id="CP076133">
    <property type="protein sequence ID" value="QWG04236.1"/>
    <property type="molecule type" value="Genomic_DNA"/>
</dbReference>
<sequence length="726" mass="82055">MKQYLLIFSLIILWVCDQPTSRINGADYVDVFVGTGEHGHTFPGATMPNGMVQLSPDTRKYGWDACSGFHDSDSTLLGFSHRHLSGTGIGDQGDFLITPFIDTLSLPIGFKKSSQNAMAGYYEVPLDNGIHAHLSTTERVGIHHYTKNTSGNLGIHLEVSSLLQGGWSIESEYKIINDSTIEGYHHSLGWAFSNKVYFYAKFSSPFDLQNLEFEQAKGKKEDLHLELNFGDIDQLDIAFALSPTSTEGAKKNFNAEFTGFDYQNYKQKSIARWDTIFDKIQIETDDIDVLKNFYTSLYHTYIHPSINQDVDGQYVAMDKQLKHSNHQNYTIYSMWDTYRAVHPLLTIIDPELTEEFIENIITKGEEINVLPKWPLASNITGTMIGYPATAILSDAFAKGYGSKEQLRRALALSLMSANYNPELIEHHIESRKNRLMALDQYYIDSIGYSPADICKGSVSYGLEVAYYDWCIAQMADLLGEKAIADEFYNRSKRYAHYFDPQTKFMRPKNLDGSWRSNFDPKHSQHENGAYTEGNAWQWSWFVPHDPQGLIQLMGGKEVFECKLDALFSMDSEITGEHASADITGLIGQYAHGNEPSHHITYLYNEIGEMDKGRVILDSIMNHYYAPTPEGICGNEDVGQLSAWYILNALGFYQLAPGDPTFTIGRPMINSAIIKINGGDFKINIHNNKKSNKKVAKAMLDNKKLEDNTFQFSQIQPGSTLEIWMKN</sequence>
<evidence type="ECO:0000256" key="1">
    <source>
        <dbReference type="ARBA" id="ARBA00001913"/>
    </source>
</evidence>
<dbReference type="PANTHER" id="PTHR12143:SF39">
    <property type="entry name" value="SECRETED PROTEIN"/>
    <property type="match status" value="1"/>
</dbReference>
<evidence type="ECO:0000256" key="2">
    <source>
        <dbReference type="ARBA" id="ARBA00011245"/>
    </source>
</evidence>
<organism evidence="6 7">
    <name type="scientific">Flammeovirga yaeyamensis</name>
    <dbReference type="NCBI Taxonomy" id="367791"/>
    <lineage>
        <taxon>Bacteria</taxon>
        <taxon>Pseudomonadati</taxon>
        <taxon>Bacteroidota</taxon>
        <taxon>Cytophagia</taxon>
        <taxon>Cytophagales</taxon>
        <taxon>Flammeovirgaceae</taxon>
        <taxon>Flammeovirga</taxon>
    </lineage>
</organism>
<evidence type="ECO:0000313" key="6">
    <source>
        <dbReference type="EMBL" id="QWG04236.1"/>
    </source>
</evidence>
<comment type="subunit">
    <text evidence="2">Monomer.</text>
</comment>
<dbReference type="GO" id="GO:0000224">
    <property type="term" value="F:peptide-N4-(N-acetyl-beta-glucosaminyl)asparagine amidase activity"/>
    <property type="evidence" value="ECO:0007669"/>
    <property type="project" value="TreeGrafter"/>
</dbReference>
<keyword evidence="7" id="KW-1185">Reference proteome</keyword>
<dbReference type="AlphaFoldDB" id="A0AAX1NB69"/>
<dbReference type="GO" id="GO:0005975">
    <property type="term" value="P:carbohydrate metabolic process"/>
    <property type="evidence" value="ECO:0007669"/>
    <property type="project" value="InterPro"/>
</dbReference>
<dbReference type="EC" id="3.2.1.-" evidence="6"/>
<comment type="cofactor">
    <cofactor evidence="1">
        <name>Ca(2+)</name>
        <dbReference type="ChEBI" id="CHEBI:29108"/>
    </cofactor>
</comment>
<dbReference type="Proteomes" id="UP000678679">
    <property type="component" value="Chromosome 2"/>
</dbReference>
<dbReference type="RefSeq" id="WP_169663724.1">
    <property type="nucleotide sequence ID" value="NZ_CP076133.1"/>
</dbReference>
<dbReference type="NCBIfam" id="TIGR01180">
    <property type="entry name" value="aman2_put"/>
    <property type="match status" value="1"/>
</dbReference>
<dbReference type="PANTHER" id="PTHR12143">
    <property type="entry name" value="PEPTIDE N-GLYCANASE PNGASE -RELATED"/>
    <property type="match status" value="1"/>
</dbReference>
<dbReference type="InterPro" id="IPR014718">
    <property type="entry name" value="GH-type_carb-bd"/>
</dbReference>
<dbReference type="InterPro" id="IPR012939">
    <property type="entry name" value="Glyco_hydro_92"/>
</dbReference>
<dbReference type="InterPro" id="IPR005887">
    <property type="entry name" value="GH92_a_mannosidase_put"/>
</dbReference>
<dbReference type="GO" id="GO:0030246">
    <property type="term" value="F:carbohydrate binding"/>
    <property type="evidence" value="ECO:0007669"/>
    <property type="project" value="InterPro"/>
</dbReference>
<name>A0AAX1NB69_9BACT</name>
<dbReference type="InterPro" id="IPR041371">
    <property type="entry name" value="GH92_N"/>
</dbReference>
<keyword evidence="3" id="KW-0106">Calcium</keyword>
<reference evidence="6 7" key="1">
    <citation type="submission" date="2021-05" db="EMBL/GenBank/DDBJ databases">
        <title>Comparative genomic studies on the polysaccharide-degrading batcterial strains of the Flammeovirga genus.</title>
        <authorList>
            <person name="Zewei F."/>
            <person name="Zheng Z."/>
            <person name="Yu L."/>
            <person name="Ruyue G."/>
            <person name="Yanhong M."/>
            <person name="Yuanyuan C."/>
            <person name="Jingyan G."/>
            <person name="Wenjun H."/>
        </authorList>
    </citation>
    <scope>NUCLEOTIDE SEQUENCE [LARGE SCALE GENOMIC DNA]</scope>
    <source>
        <strain evidence="6 7">NBRC:100898</strain>
    </source>
</reference>
<gene>
    <name evidence="6" type="ORF">KMW28_25420</name>
</gene>
<evidence type="ECO:0000259" key="4">
    <source>
        <dbReference type="Pfam" id="PF07971"/>
    </source>
</evidence>
<evidence type="ECO:0000313" key="7">
    <source>
        <dbReference type="Proteomes" id="UP000678679"/>
    </source>
</evidence>
<keyword evidence="6" id="KW-0326">Glycosidase</keyword>
<keyword evidence="6" id="KW-0378">Hydrolase</keyword>
<evidence type="ECO:0000256" key="3">
    <source>
        <dbReference type="ARBA" id="ARBA00022837"/>
    </source>
</evidence>
<accession>A0AAX1NB69</accession>
<dbReference type="GO" id="GO:0016798">
    <property type="term" value="F:hydrolase activity, acting on glycosyl bonds"/>
    <property type="evidence" value="ECO:0007669"/>
    <property type="project" value="UniProtKB-KW"/>
</dbReference>
<dbReference type="KEGG" id="fya:KMW28_25420"/>
<dbReference type="GO" id="GO:0005829">
    <property type="term" value="C:cytosol"/>
    <property type="evidence" value="ECO:0007669"/>
    <property type="project" value="TreeGrafter"/>
</dbReference>
<dbReference type="Pfam" id="PF17678">
    <property type="entry name" value="Glyco_hydro_92N"/>
    <property type="match status" value="1"/>
</dbReference>